<evidence type="ECO:0000259" key="2">
    <source>
        <dbReference type="SMART" id="SM00899"/>
    </source>
</evidence>
<protein>
    <submittedName>
        <fullName evidence="3">Ferrous iron transport protein A</fullName>
    </submittedName>
</protein>
<evidence type="ECO:0000313" key="4">
    <source>
        <dbReference type="Proteomes" id="UP000325295"/>
    </source>
</evidence>
<dbReference type="InterPro" id="IPR052713">
    <property type="entry name" value="FeoA"/>
</dbReference>
<dbReference type="OrthoDB" id="9811076at2"/>
<dbReference type="SUPFAM" id="SSF50037">
    <property type="entry name" value="C-terminal domain of transcriptional repressors"/>
    <property type="match status" value="2"/>
</dbReference>
<accession>A0A5P1X129</accession>
<dbReference type="Pfam" id="PF04023">
    <property type="entry name" value="FeoA"/>
    <property type="match status" value="2"/>
</dbReference>
<reference evidence="3 4" key="1">
    <citation type="submission" date="2019-09" db="EMBL/GenBank/DDBJ databases">
        <title>Complete Genome Sequence of Lactobacillus nenjiangensis SH-Y15, isolated from sauerkraut.</title>
        <authorList>
            <person name="Yang H."/>
        </authorList>
    </citation>
    <scope>NUCLEOTIDE SEQUENCE [LARGE SCALE GENOMIC DNA]</scope>
    <source>
        <strain evidence="3 4">SH-Y15</strain>
    </source>
</reference>
<evidence type="ECO:0000256" key="1">
    <source>
        <dbReference type="ARBA" id="ARBA00023004"/>
    </source>
</evidence>
<dbReference type="PANTHER" id="PTHR42954:SF2">
    <property type="entry name" value="FE(2+) TRANSPORT PROTEIN A"/>
    <property type="match status" value="1"/>
</dbReference>
<feature type="domain" description="Ferrous iron transporter FeoA-like" evidence="2">
    <location>
        <begin position="84"/>
        <end position="156"/>
    </location>
</feature>
<dbReference type="GO" id="GO:0046914">
    <property type="term" value="F:transition metal ion binding"/>
    <property type="evidence" value="ECO:0007669"/>
    <property type="project" value="InterPro"/>
</dbReference>
<sequence>MKTLSELNGRGKYVIIKVLGDHKLVRRLAEMGMIAGKSITIITPASGPTGLTIFFQGQRLAISDDIAERIVVRNMSDEETADLHSLSDLAISDSGIVTKMTGGKELRKRLMDMGLTKGTMIKVNNVAPLGDPVEIIVRGYKLSLRKADASNVLVEKVGEG</sequence>
<dbReference type="RefSeq" id="WP_150203248.1">
    <property type="nucleotide sequence ID" value="NZ_CAUQTN010000075.1"/>
</dbReference>
<dbReference type="InterPro" id="IPR007167">
    <property type="entry name" value="Fe-transptr_FeoA-like"/>
</dbReference>
<dbReference type="EMBL" id="CP043939">
    <property type="protein sequence ID" value="QER66594.1"/>
    <property type="molecule type" value="Genomic_DNA"/>
</dbReference>
<dbReference type="Proteomes" id="UP000325295">
    <property type="component" value="Chromosome"/>
</dbReference>
<keyword evidence="4" id="KW-1185">Reference proteome</keyword>
<dbReference type="KEGG" id="lnn:F0161_01040"/>
<dbReference type="Gene3D" id="2.30.30.90">
    <property type="match status" value="2"/>
</dbReference>
<evidence type="ECO:0000313" key="3">
    <source>
        <dbReference type="EMBL" id="QER66594.1"/>
    </source>
</evidence>
<dbReference type="PANTHER" id="PTHR42954">
    <property type="entry name" value="FE(2+) TRANSPORT PROTEIN A"/>
    <property type="match status" value="1"/>
</dbReference>
<dbReference type="InterPro" id="IPR038157">
    <property type="entry name" value="FeoA_core_dom"/>
</dbReference>
<keyword evidence="1" id="KW-0408">Iron</keyword>
<dbReference type="InterPro" id="IPR008988">
    <property type="entry name" value="Transcriptional_repressor_C"/>
</dbReference>
<gene>
    <name evidence="3" type="ORF">F0161_01040</name>
</gene>
<name>A0A5P1X129_9LACO</name>
<dbReference type="AlphaFoldDB" id="A0A5P1X129"/>
<dbReference type="SMART" id="SM00899">
    <property type="entry name" value="FeoA"/>
    <property type="match status" value="2"/>
</dbReference>
<feature type="domain" description="Ferrous iron transporter FeoA-like" evidence="2">
    <location>
        <begin position="2"/>
        <end position="74"/>
    </location>
</feature>
<organism evidence="3 4">
    <name type="scientific">Paucilactobacillus nenjiangensis</name>
    <dbReference type="NCBI Taxonomy" id="1296540"/>
    <lineage>
        <taxon>Bacteria</taxon>
        <taxon>Bacillati</taxon>
        <taxon>Bacillota</taxon>
        <taxon>Bacilli</taxon>
        <taxon>Lactobacillales</taxon>
        <taxon>Lactobacillaceae</taxon>
        <taxon>Paucilactobacillus</taxon>
    </lineage>
</organism>
<proteinExistence type="predicted"/>